<comment type="caution">
    <text evidence="8">The sequence shown here is derived from an EMBL/GenBank/DDBJ whole genome shotgun (WGS) entry which is preliminary data.</text>
</comment>
<dbReference type="EMBL" id="VNHM01000002">
    <property type="protein sequence ID" value="TYO97362.1"/>
    <property type="molecule type" value="Genomic_DNA"/>
</dbReference>
<dbReference type="GO" id="GO:0016787">
    <property type="term" value="F:hydrolase activity"/>
    <property type="evidence" value="ECO:0007669"/>
    <property type="project" value="UniProtKB-KW"/>
</dbReference>
<proteinExistence type="inferred from homology"/>
<organism evidence="8 9">
    <name type="scientific">Desulfallas thermosapovorans DSM 6562</name>
    <dbReference type="NCBI Taxonomy" id="1121431"/>
    <lineage>
        <taxon>Bacteria</taxon>
        <taxon>Bacillati</taxon>
        <taxon>Bacillota</taxon>
        <taxon>Clostridia</taxon>
        <taxon>Eubacteriales</taxon>
        <taxon>Desulfallaceae</taxon>
        <taxon>Desulfallas</taxon>
    </lineage>
</organism>
<gene>
    <name evidence="8" type="ORF">LX24_00556</name>
</gene>
<dbReference type="InterPro" id="IPR013551">
    <property type="entry name" value="YicC-like_C"/>
</dbReference>
<comment type="cofactor">
    <cofactor evidence="1">
        <name>a divalent metal cation</name>
        <dbReference type="ChEBI" id="CHEBI:60240"/>
    </cofactor>
</comment>
<dbReference type="InterPro" id="IPR013527">
    <property type="entry name" value="YicC-like_N"/>
</dbReference>
<evidence type="ECO:0000256" key="3">
    <source>
        <dbReference type="ARBA" id="ARBA00022759"/>
    </source>
</evidence>
<dbReference type="RefSeq" id="WP_166510605.1">
    <property type="nucleotide sequence ID" value="NZ_VNHM01000002.1"/>
</dbReference>
<protein>
    <submittedName>
        <fullName evidence="8">Uncharacterized protein (TIGR00255 family)</fullName>
    </submittedName>
</protein>
<dbReference type="PANTHER" id="PTHR30636:SF3">
    <property type="entry name" value="UPF0701 PROTEIN YICC"/>
    <property type="match status" value="1"/>
</dbReference>
<reference evidence="8 9" key="1">
    <citation type="submission" date="2019-07" db="EMBL/GenBank/DDBJ databases">
        <title>Genomic Encyclopedia of Type Strains, Phase I: the one thousand microbial genomes (KMG-I) project.</title>
        <authorList>
            <person name="Kyrpides N."/>
        </authorList>
    </citation>
    <scope>NUCLEOTIDE SEQUENCE [LARGE SCALE GENOMIC DNA]</scope>
    <source>
        <strain evidence="8 9">DSM 6562</strain>
    </source>
</reference>
<dbReference type="PANTHER" id="PTHR30636">
    <property type="entry name" value="UPF0701 PROTEIN YICC"/>
    <property type="match status" value="1"/>
</dbReference>
<evidence type="ECO:0000256" key="5">
    <source>
        <dbReference type="ARBA" id="ARBA00035648"/>
    </source>
</evidence>
<dbReference type="InterPro" id="IPR005229">
    <property type="entry name" value="YicC/YloC-like"/>
</dbReference>
<feature type="domain" description="Endoribonuclease YicC-like C-terminal" evidence="7">
    <location>
        <begin position="173"/>
        <end position="292"/>
    </location>
</feature>
<dbReference type="NCBIfam" id="TIGR00255">
    <property type="entry name" value="YicC/YloC family endoribonuclease"/>
    <property type="match status" value="1"/>
</dbReference>
<dbReference type="GO" id="GO:0004521">
    <property type="term" value="F:RNA endonuclease activity"/>
    <property type="evidence" value="ECO:0007669"/>
    <property type="project" value="InterPro"/>
</dbReference>
<dbReference type="Pfam" id="PF08340">
    <property type="entry name" value="YicC-like_C"/>
    <property type="match status" value="1"/>
</dbReference>
<evidence type="ECO:0000256" key="1">
    <source>
        <dbReference type="ARBA" id="ARBA00001968"/>
    </source>
</evidence>
<keyword evidence="2" id="KW-0540">Nuclease</keyword>
<sequence length="292" mass="33212">MIKSMTGFGRGETISETLKINIEMKSVNHRYCEIVPHMPRSMNVFEDRIKRVIQKKIARGRVDLYINVAKYGADRVTVTVDEHLAASYLLAVKELKDKMTLAGEVTVKELLQLPGVFLLEESEEDTEQWWPELEATLQQALAGLMDMRVKEGQLLASDIKERIGRIAGLVNEIEQRSPVVVDEYRARLSQRLHDLLEPGTMDPSRLDAEVVLLAERSSITEEIVRLKSHLKQLRDCLELATPVGRKLDFILQELNREINTIASKSSDLAINSIAVEVKSELEKIREQVQNIE</sequence>
<evidence type="ECO:0000313" key="9">
    <source>
        <dbReference type="Proteomes" id="UP000323166"/>
    </source>
</evidence>
<keyword evidence="3" id="KW-0255">Endonuclease</keyword>
<evidence type="ECO:0000259" key="7">
    <source>
        <dbReference type="Pfam" id="PF08340"/>
    </source>
</evidence>
<dbReference type="AlphaFoldDB" id="A0A5S4ZWV6"/>
<evidence type="ECO:0000256" key="4">
    <source>
        <dbReference type="ARBA" id="ARBA00022801"/>
    </source>
</evidence>
<name>A0A5S4ZWV6_9FIRM</name>
<accession>A0A5S4ZWV6</accession>
<keyword evidence="9" id="KW-1185">Reference proteome</keyword>
<evidence type="ECO:0000256" key="2">
    <source>
        <dbReference type="ARBA" id="ARBA00022722"/>
    </source>
</evidence>
<evidence type="ECO:0000259" key="6">
    <source>
        <dbReference type="Pfam" id="PF03755"/>
    </source>
</evidence>
<dbReference type="Pfam" id="PF03755">
    <property type="entry name" value="YicC-like_N"/>
    <property type="match status" value="1"/>
</dbReference>
<keyword evidence="4" id="KW-0378">Hydrolase</keyword>
<evidence type="ECO:0000313" key="8">
    <source>
        <dbReference type="EMBL" id="TYO97362.1"/>
    </source>
</evidence>
<feature type="domain" description="Endoribonuclease YicC-like N-terminal" evidence="6">
    <location>
        <begin position="2"/>
        <end position="156"/>
    </location>
</feature>
<dbReference type="Proteomes" id="UP000323166">
    <property type="component" value="Unassembled WGS sequence"/>
</dbReference>
<comment type="similarity">
    <text evidence="5">Belongs to the YicC/YloC family.</text>
</comment>